<keyword evidence="8 13" id="KW-0274">FAD</keyword>
<sequence length="511" mass="52920">MRVVVVGGGIAGLTTAIEASEHHDVVLVTKGSLGESTSQHAQGGVAVVLDEAARPGVEDSVAAHVGDTLSAGAGLVDRAAAEAVCGGGVAAISDLVRWGTRFDRVEGRLALGLEAAHSAPRILHADGDATGAEIVRALVTRLRTTPVDVQERTFVTDLVTSDGVVGGVTVVGAGGGLPRTLTADVVVLATGGAGQLYAHTTNPVGATGDGLALAMRAGAVVSDLEMYQFHPTRLAVPGGELISEAVRGEGAVLRDARGHRFMRGVHPDAELAPRDVVAREIARVMGEQDGEPVRLDATALGAEFLARRFPGLDARCRAHGMRWDEEPVPVTPAAHYFMGGVRTDLDGRTTLPGLYAVGEVACTGLHGANRLASNSLLEGAVMARRCVAALDTPAAVPWDGEPIPYAVAPRVPGAEPVDRSRLQATMWTAAGLVRDGETLSAAAAELAGWGVAADGTTESYEDAHLLDVARAVVMAALAREESRGAHFRTDYPARDAAFDRHLSWVRKGGPL</sequence>
<dbReference type="InterPro" id="IPR037099">
    <property type="entry name" value="Fum_R/Succ_DH_flav-like_C_sf"/>
</dbReference>
<keyword evidence="7 13" id="KW-0662">Pyridine nucleotide biosynthesis</keyword>
<dbReference type="AlphaFoldDB" id="A0A5C4MGT1"/>
<keyword evidence="9 13" id="KW-0560">Oxidoreductase</keyword>
<reference evidence="17 18" key="1">
    <citation type="submission" date="2019-05" db="EMBL/GenBank/DDBJ databases">
        <title>Mumia sp. nov., isolated from the intestinal contents of plateau pika (Ochotona curzoniae) in the Qinghai-Tibet plateau of China.</title>
        <authorList>
            <person name="Tian Z."/>
        </authorList>
    </citation>
    <scope>NUCLEOTIDE SEQUENCE [LARGE SCALE GENOMIC DNA]</scope>
    <source>
        <strain evidence="18">527</strain>
        <strain evidence="17">Z527</strain>
    </source>
</reference>
<dbReference type="OrthoDB" id="9805351at2"/>
<protein>
    <recommendedName>
        <fullName evidence="5 12">L-aspartate oxidase</fullName>
        <ecNumber evidence="4 12">1.4.3.16</ecNumber>
    </recommendedName>
</protein>
<name>A0A5C4MGT1_9ACTN</name>
<feature type="domain" description="FAD-dependent oxidoreductase 2 FAD-binding" evidence="14">
    <location>
        <begin position="3"/>
        <end position="376"/>
    </location>
</feature>
<proteinExistence type="inferred from homology"/>
<dbReference type="SUPFAM" id="SSF51905">
    <property type="entry name" value="FAD/NAD(P)-binding domain"/>
    <property type="match status" value="1"/>
</dbReference>
<comment type="cofactor">
    <cofactor evidence="1 13">
        <name>FAD</name>
        <dbReference type="ChEBI" id="CHEBI:57692"/>
    </cofactor>
</comment>
<evidence type="ECO:0000256" key="8">
    <source>
        <dbReference type="ARBA" id="ARBA00022827"/>
    </source>
</evidence>
<dbReference type="GO" id="GO:0008734">
    <property type="term" value="F:L-aspartate oxidase activity"/>
    <property type="evidence" value="ECO:0007669"/>
    <property type="project" value="UniProtKB-UniRule"/>
</dbReference>
<evidence type="ECO:0000259" key="15">
    <source>
        <dbReference type="Pfam" id="PF02910"/>
    </source>
</evidence>
<feature type="domain" description="Fumarate reductase/succinate dehydrogenase flavoprotein-like C-terminal" evidence="15">
    <location>
        <begin position="419"/>
        <end position="504"/>
    </location>
</feature>
<dbReference type="Proteomes" id="UP000306740">
    <property type="component" value="Unassembled WGS sequence"/>
</dbReference>
<evidence type="ECO:0000256" key="5">
    <source>
        <dbReference type="ARBA" id="ARBA00021901"/>
    </source>
</evidence>
<evidence type="ECO:0000256" key="11">
    <source>
        <dbReference type="ARBA" id="ARBA00048305"/>
    </source>
</evidence>
<dbReference type="InterPro" id="IPR015939">
    <property type="entry name" value="Fum_Rdtase/Succ_DH_flav-like_C"/>
</dbReference>
<evidence type="ECO:0000256" key="9">
    <source>
        <dbReference type="ARBA" id="ARBA00023002"/>
    </source>
</evidence>
<evidence type="ECO:0000256" key="7">
    <source>
        <dbReference type="ARBA" id="ARBA00022642"/>
    </source>
</evidence>
<dbReference type="EMBL" id="VDFR01000103">
    <property type="protein sequence ID" value="TNC41798.1"/>
    <property type="molecule type" value="Genomic_DNA"/>
</dbReference>
<comment type="caution">
    <text evidence="17">The sequence shown here is derived from an EMBL/GenBank/DDBJ whole genome shotgun (WGS) entry which is preliminary data.</text>
</comment>
<evidence type="ECO:0000313" key="18">
    <source>
        <dbReference type="Proteomes" id="UP000306740"/>
    </source>
</evidence>
<dbReference type="SUPFAM" id="SSF56425">
    <property type="entry name" value="Succinate dehydrogenase/fumarate reductase flavoprotein, catalytic domain"/>
    <property type="match status" value="1"/>
</dbReference>
<dbReference type="InterPro" id="IPR005288">
    <property type="entry name" value="NadB"/>
</dbReference>
<dbReference type="GO" id="GO:0033765">
    <property type="term" value="F:steroid dehydrogenase activity, acting on the CH-CH group of donors"/>
    <property type="evidence" value="ECO:0007669"/>
    <property type="project" value="UniProtKB-ARBA"/>
</dbReference>
<comment type="similarity">
    <text evidence="3 13">Belongs to the FAD-dependent oxidoreductase 2 family. NadB subfamily.</text>
</comment>
<evidence type="ECO:0000256" key="10">
    <source>
        <dbReference type="ARBA" id="ARBA00029426"/>
    </source>
</evidence>
<dbReference type="UniPathway" id="UPA00253">
    <property type="reaction ID" value="UER00326"/>
</dbReference>
<dbReference type="PANTHER" id="PTHR42716:SF2">
    <property type="entry name" value="L-ASPARTATE OXIDASE, CHLOROPLASTIC"/>
    <property type="match status" value="1"/>
</dbReference>
<dbReference type="SUPFAM" id="SSF46977">
    <property type="entry name" value="Succinate dehydrogenase/fumarate reductase flavoprotein C-terminal domain"/>
    <property type="match status" value="1"/>
</dbReference>
<dbReference type="GO" id="GO:0034628">
    <property type="term" value="P:'de novo' NAD+ biosynthetic process from L-aspartate"/>
    <property type="evidence" value="ECO:0007669"/>
    <property type="project" value="TreeGrafter"/>
</dbReference>
<dbReference type="Gene3D" id="3.90.700.10">
    <property type="entry name" value="Succinate dehydrogenase/fumarate reductase flavoprotein, catalytic domain"/>
    <property type="match status" value="1"/>
</dbReference>
<comment type="subcellular location">
    <subcellularLocation>
        <location evidence="13">Cytoplasm</location>
    </subcellularLocation>
</comment>
<evidence type="ECO:0000256" key="12">
    <source>
        <dbReference type="NCBIfam" id="TIGR00551"/>
    </source>
</evidence>
<dbReference type="InterPro" id="IPR003953">
    <property type="entry name" value="FAD-dep_OxRdtase_2_FAD-bd"/>
</dbReference>
<dbReference type="GO" id="GO:0005737">
    <property type="term" value="C:cytoplasm"/>
    <property type="evidence" value="ECO:0007669"/>
    <property type="project" value="UniProtKB-SubCell"/>
</dbReference>
<gene>
    <name evidence="17" type="primary">nadB</name>
    <name evidence="17" type="ORF">FHE65_22045</name>
    <name evidence="16" type="ORF">FHE65_23530</name>
</gene>
<evidence type="ECO:0000256" key="6">
    <source>
        <dbReference type="ARBA" id="ARBA00022630"/>
    </source>
</evidence>
<evidence type="ECO:0000259" key="14">
    <source>
        <dbReference type="Pfam" id="PF00890"/>
    </source>
</evidence>
<dbReference type="PANTHER" id="PTHR42716">
    <property type="entry name" value="L-ASPARTATE OXIDASE"/>
    <property type="match status" value="1"/>
</dbReference>
<dbReference type="FunFam" id="3.90.700.10:FF:000002">
    <property type="entry name" value="L-aspartate oxidase"/>
    <property type="match status" value="1"/>
</dbReference>
<dbReference type="EMBL" id="VDFR01000112">
    <property type="protein sequence ID" value="TNC39895.1"/>
    <property type="molecule type" value="Genomic_DNA"/>
</dbReference>
<dbReference type="InterPro" id="IPR036188">
    <property type="entry name" value="FAD/NAD-bd_sf"/>
</dbReference>
<comment type="catalytic activity">
    <reaction evidence="11">
        <text>L-aspartate + O2 = iminosuccinate + H2O2</text>
        <dbReference type="Rhea" id="RHEA:25876"/>
        <dbReference type="ChEBI" id="CHEBI:15379"/>
        <dbReference type="ChEBI" id="CHEBI:16240"/>
        <dbReference type="ChEBI" id="CHEBI:29991"/>
        <dbReference type="ChEBI" id="CHEBI:77875"/>
        <dbReference type="EC" id="1.4.3.16"/>
    </reaction>
    <physiologicalReaction direction="left-to-right" evidence="11">
        <dbReference type="Rhea" id="RHEA:25877"/>
    </physiologicalReaction>
</comment>
<dbReference type="Pfam" id="PF00890">
    <property type="entry name" value="FAD_binding_2"/>
    <property type="match status" value="1"/>
</dbReference>
<organism evidence="17 18">
    <name type="scientific">Mumia zhuanghuii</name>
    <dbReference type="NCBI Taxonomy" id="2585211"/>
    <lineage>
        <taxon>Bacteria</taxon>
        <taxon>Bacillati</taxon>
        <taxon>Actinomycetota</taxon>
        <taxon>Actinomycetes</taxon>
        <taxon>Propionibacteriales</taxon>
        <taxon>Nocardioidaceae</taxon>
        <taxon>Mumia</taxon>
    </lineage>
</organism>
<comment type="function">
    <text evidence="10">Catalyzes the oxidation of L-aspartate to iminoaspartate, the first step in the de novo biosynthesis of NAD(+).</text>
</comment>
<evidence type="ECO:0000256" key="2">
    <source>
        <dbReference type="ARBA" id="ARBA00004950"/>
    </source>
</evidence>
<dbReference type="PRINTS" id="PR00368">
    <property type="entry name" value="FADPNR"/>
</dbReference>
<dbReference type="NCBIfam" id="TIGR00551">
    <property type="entry name" value="nadB"/>
    <property type="match status" value="1"/>
</dbReference>
<dbReference type="Gene3D" id="3.50.50.60">
    <property type="entry name" value="FAD/NAD(P)-binding domain"/>
    <property type="match status" value="1"/>
</dbReference>
<evidence type="ECO:0000256" key="3">
    <source>
        <dbReference type="ARBA" id="ARBA00008562"/>
    </source>
</evidence>
<dbReference type="Gene3D" id="1.20.58.100">
    <property type="entry name" value="Fumarate reductase/succinate dehydrogenase flavoprotein-like, C-terminal domain"/>
    <property type="match status" value="1"/>
</dbReference>
<dbReference type="EC" id="1.4.3.16" evidence="4 12"/>
<accession>A0A5C4MGT1</accession>
<keyword evidence="6 13" id="KW-0285">Flavoprotein</keyword>
<evidence type="ECO:0000256" key="13">
    <source>
        <dbReference type="RuleBase" id="RU362049"/>
    </source>
</evidence>
<evidence type="ECO:0000256" key="4">
    <source>
        <dbReference type="ARBA" id="ARBA00012173"/>
    </source>
</evidence>
<comment type="pathway">
    <text evidence="2 13">Cofactor biosynthesis; NAD(+) biosynthesis; iminoaspartate from L-aspartate (oxidase route): step 1/1.</text>
</comment>
<evidence type="ECO:0000256" key="1">
    <source>
        <dbReference type="ARBA" id="ARBA00001974"/>
    </source>
</evidence>
<evidence type="ECO:0000313" key="16">
    <source>
        <dbReference type="EMBL" id="TNC39895.1"/>
    </source>
</evidence>
<evidence type="ECO:0000313" key="17">
    <source>
        <dbReference type="EMBL" id="TNC41798.1"/>
    </source>
</evidence>
<dbReference type="Pfam" id="PF02910">
    <property type="entry name" value="Succ_DH_flav_C"/>
    <property type="match status" value="1"/>
</dbReference>
<dbReference type="InterPro" id="IPR027477">
    <property type="entry name" value="Succ_DH/fumarate_Rdtase_cat_sf"/>
</dbReference>